<dbReference type="EMBL" id="QFGA01000001">
    <property type="protein sequence ID" value="TEB07001.1"/>
    <property type="molecule type" value="Genomic_DNA"/>
</dbReference>
<evidence type="ECO:0000256" key="1">
    <source>
        <dbReference type="SAM" id="Phobius"/>
    </source>
</evidence>
<comment type="caution">
    <text evidence="2">The sequence shown here is derived from an EMBL/GenBank/DDBJ whole genome shotgun (WGS) entry which is preliminary data.</text>
</comment>
<organism evidence="2 3">
    <name type="scientific">Pelotomaculum schinkii</name>
    <dbReference type="NCBI Taxonomy" id="78350"/>
    <lineage>
        <taxon>Bacteria</taxon>
        <taxon>Bacillati</taxon>
        <taxon>Bacillota</taxon>
        <taxon>Clostridia</taxon>
        <taxon>Eubacteriales</taxon>
        <taxon>Desulfotomaculaceae</taxon>
        <taxon>Pelotomaculum</taxon>
    </lineage>
</organism>
<reference evidence="2 3" key="1">
    <citation type="journal article" date="2018" name="Environ. Microbiol.">
        <title>Novel energy conservation strategies and behaviour of Pelotomaculum schinkii driving syntrophic propionate catabolism.</title>
        <authorList>
            <person name="Hidalgo-Ahumada C.A.P."/>
            <person name="Nobu M.K."/>
            <person name="Narihiro T."/>
            <person name="Tamaki H."/>
            <person name="Liu W.T."/>
            <person name="Kamagata Y."/>
            <person name="Stams A.J.M."/>
            <person name="Imachi H."/>
            <person name="Sousa D.Z."/>
        </authorList>
    </citation>
    <scope>NUCLEOTIDE SEQUENCE [LARGE SCALE GENOMIC DNA]</scope>
    <source>
        <strain evidence="2 3">HH</strain>
    </source>
</reference>
<dbReference type="RefSeq" id="WP_190239042.1">
    <property type="nucleotide sequence ID" value="NZ_QFGA01000001.1"/>
</dbReference>
<evidence type="ECO:0000313" key="3">
    <source>
        <dbReference type="Proteomes" id="UP000298324"/>
    </source>
</evidence>
<dbReference type="Proteomes" id="UP000298324">
    <property type="component" value="Unassembled WGS sequence"/>
</dbReference>
<keyword evidence="1" id="KW-0812">Transmembrane</keyword>
<keyword evidence="1" id="KW-0472">Membrane</keyword>
<sequence length="54" mass="5875">MTNLVGKFFREETGQGLVEYAFILMLVALVVIAGLKVLPEGIIGAYNKTTDCLN</sequence>
<keyword evidence="3" id="KW-1185">Reference proteome</keyword>
<evidence type="ECO:0000313" key="2">
    <source>
        <dbReference type="EMBL" id="TEB07001.1"/>
    </source>
</evidence>
<feature type="transmembrane region" description="Helical" evidence="1">
    <location>
        <begin position="20"/>
        <end position="38"/>
    </location>
</feature>
<evidence type="ECO:0008006" key="4">
    <source>
        <dbReference type="Google" id="ProtNLM"/>
    </source>
</evidence>
<accession>A0A4Y7RE03</accession>
<dbReference type="AlphaFoldDB" id="A0A4Y7RE03"/>
<protein>
    <recommendedName>
        <fullName evidence="4">Flp/Fap pilin component</fullName>
    </recommendedName>
</protein>
<proteinExistence type="predicted"/>
<gene>
    <name evidence="2" type="ORF">Psch_00539</name>
</gene>
<name>A0A4Y7RE03_9FIRM</name>
<keyword evidence="1" id="KW-1133">Transmembrane helix</keyword>